<feature type="domain" description="Toprim" evidence="1">
    <location>
        <begin position="292"/>
        <end position="381"/>
    </location>
</feature>
<dbReference type="Pfam" id="PF23639">
    <property type="entry name" value="DUF7146"/>
    <property type="match status" value="1"/>
</dbReference>
<evidence type="ECO:0000313" key="5">
    <source>
        <dbReference type="Proteomes" id="UP000254343"/>
    </source>
</evidence>
<protein>
    <submittedName>
        <fullName evidence="4">Uncharacterized protein conserved in bacteria</fullName>
    </submittedName>
</protein>
<evidence type="ECO:0000313" key="3">
    <source>
        <dbReference type="EMBL" id="SUU84217.1"/>
    </source>
</evidence>
<dbReference type="InterPro" id="IPR055570">
    <property type="entry name" value="DUF7146"/>
</dbReference>
<name>A0A381AYS1_AFIFE</name>
<evidence type="ECO:0000259" key="2">
    <source>
        <dbReference type="Pfam" id="PF23639"/>
    </source>
</evidence>
<organism evidence="4 5">
    <name type="scientific">Afipia felis</name>
    <name type="common">Cat scratch disease bacillus</name>
    <dbReference type="NCBI Taxonomy" id="1035"/>
    <lineage>
        <taxon>Bacteria</taxon>
        <taxon>Pseudomonadati</taxon>
        <taxon>Pseudomonadota</taxon>
        <taxon>Alphaproteobacteria</taxon>
        <taxon>Hyphomicrobiales</taxon>
        <taxon>Nitrobacteraceae</taxon>
        <taxon>Afipia</taxon>
    </lineage>
</organism>
<dbReference type="EMBL" id="UIGB01000001">
    <property type="protein sequence ID" value="SUU84217.1"/>
    <property type="molecule type" value="Genomic_DNA"/>
</dbReference>
<dbReference type="Pfam" id="PF13362">
    <property type="entry name" value="Toprim_3"/>
    <property type="match status" value="1"/>
</dbReference>
<gene>
    <name evidence="3" type="ORF">NCTC12722_01404</name>
    <name evidence="4" type="ORF">NCTC12722_04115</name>
</gene>
<evidence type="ECO:0000259" key="1">
    <source>
        <dbReference type="Pfam" id="PF13362"/>
    </source>
</evidence>
<sequence>MAINLRTAQGWQDLKAILDDRPGDVLRICKLDVGARRSTAVIDDPRGSGHGNFAIWQKADGLSWKNYTTGECGRSLELIAYCQGWYHLNRRGAQEAANWAIDMLGLGRISQAELDRDRAKSFAVQARARNTQAEELRRKQGRAFYTFAKEAVPIIGTGGEIYLREARGIDLRKAPFLGPRNGLIVPHALRFKASHKYIHRNKRGDKVGESFHPAIIACCVDGAMKVKAIHQTYLRDDFSDKADIPPAPDGYEQKARKIWPDSLGLVIPLWRGEGHYSPADAAQLGLVETLSLSEGVEDGLSEVLAAPQHRTWAMLSLSNMVHVAGRLPACCDSVIVHRQNDWQKPEAIAQFDRGMAAIRATGRAAAEVAAVIGKDLNDTLRGAA</sequence>
<dbReference type="RefSeq" id="WP_002719064.1">
    <property type="nucleotide sequence ID" value="NZ_UFSI01000001.1"/>
</dbReference>
<reference evidence="4 5" key="1">
    <citation type="submission" date="2018-06" db="EMBL/GenBank/DDBJ databases">
        <authorList>
            <consortium name="Pathogen Informatics"/>
            <person name="Doyle S."/>
        </authorList>
    </citation>
    <scope>NUCLEOTIDE SEQUENCE [LARGE SCALE GENOMIC DNA]</scope>
    <source>
        <strain evidence="4 5">NCTC12722</strain>
    </source>
</reference>
<dbReference type="InterPro" id="IPR006171">
    <property type="entry name" value="TOPRIM_dom"/>
</dbReference>
<accession>A0A381AYS1</accession>
<dbReference type="EMBL" id="UIGB01000003">
    <property type="protein sequence ID" value="SUW28218.1"/>
    <property type="molecule type" value="Genomic_DNA"/>
</dbReference>
<proteinExistence type="predicted"/>
<dbReference type="Proteomes" id="UP000254343">
    <property type="component" value="Unassembled WGS sequence"/>
</dbReference>
<dbReference type="AlphaFoldDB" id="A0A381AYS1"/>
<dbReference type="OrthoDB" id="9811157at2"/>
<feature type="domain" description="DUF7146" evidence="2">
    <location>
        <begin position="147"/>
        <end position="247"/>
    </location>
</feature>
<evidence type="ECO:0000313" key="4">
    <source>
        <dbReference type="EMBL" id="SUW28218.1"/>
    </source>
</evidence>